<feature type="region of interest" description="Disordered" evidence="1">
    <location>
        <begin position="18"/>
        <end position="174"/>
    </location>
</feature>
<gene>
    <name evidence="2" type="ORF">JYK14_21220</name>
</gene>
<keyword evidence="3" id="KW-1185">Reference proteome</keyword>
<feature type="compositionally biased region" description="Low complexity" evidence="1">
    <location>
        <begin position="73"/>
        <end position="87"/>
    </location>
</feature>
<proteinExistence type="predicted"/>
<feature type="compositionally biased region" description="Low complexity" evidence="1">
    <location>
        <begin position="161"/>
        <end position="171"/>
    </location>
</feature>
<feature type="compositionally biased region" description="Pro residues" evidence="1">
    <location>
        <begin position="94"/>
        <end position="137"/>
    </location>
</feature>
<protein>
    <submittedName>
        <fullName evidence="2">Uncharacterized protein</fullName>
    </submittedName>
</protein>
<evidence type="ECO:0000256" key="1">
    <source>
        <dbReference type="SAM" id="MobiDB-lite"/>
    </source>
</evidence>
<name>A0ABT1D9Q2_9PROT</name>
<dbReference type="RefSeq" id="WP_252955334.1">
    <property type="nucleotide sequence ID" value="NZ_JAFIRR010000147.1"/>
</dbReference>
<evidence type="ECO:0000313" key="3">
    <source>
        <dbReference type="Proteomes" id="UP001523392"/>
    </source>
</evidence>
<evidence type="ECO:0000313" key="2">
    <source>
        <dbReference type="EMBL" id="MCO6418657.1"/>
    </source>
</evidence>
<sequence length="191" mass="18704">MTASDPDIGRLAQLAGLGRLPYRSFHNPPVRRAPPGSSPTEDAPPAGATVLTLSPAQGDSAPVLRVIAGLGGPTAPARPTPAAHPVAESLPDAAPQPPPVFASPSPAVSPPTSLLPPASPSPPTSPWPPAPPAPPAAAQPAGFSLLAHALGEAPPPPPAAPAATPGAPAAARTRFPLLDAALSNGGAPSWR</sequence>
<reference evidence="2 3" key="1">
    <citation type="submission" date="2021-12" db="EMBL/GenBank/DDBJ databases">
        <title>Siccirubricoccus leaddurans sp. nov., a high concentration Zn2+ tolerance bacterium.</title>
        <authorList>
            <person name="Cao Y."/>
        </authorList>
    </citation>
    <scope>NUCLEOTIDE SEQUENCE [LARGE SCALE GENOMIC DNA]</scope>
    <source>
        <strain evidence="2 3">KC 17139</strain>
    </source>
</reference>
<comment type="caution">
    <text evidence="2">The sequence shown here is derived from an EMBL/GenBank/DDBJ whole genome shotgun (WGS) entry which is preliminary data.</text>
</comment>
<dbReference type="EMBL" id="JAFIRR010000147">
    <property type="protein sequence ID" value="MCO6418657.1"/>
    <property type="molecule type" value="Genomic_DNA"/>
</dbReference>
<organism evidence="2 3">
    <name type="scientific">Siccirubricoccus soli</name>
    <dbReference type="NCBI Taxonomy" id="2899147"/>
    <lineage>
        <taxon>Bacteria</taxon>
        <taxon>Pseudomonadati</taxon>
        <taxon>Pseudomonadota</taxon>
        <taxon>Alphaproteobacteria</taxon>
        <taxon>Acetobacterales</taxon>
        <taxon>Roseomonadaceae</taxon>
        <taxon>Siccirubricoccus</taxon>
    </lineage>
</organism>
<dbReference type="Proteomes" id="UP001523392">
    <property type="component" value="Unassembled WGS sequence"/>
</dbReference>
<accession>A0ABT1D9Q2</accession>